<keyword evidence="4" id="KW-0645">Protease</keyword>
<dbReference type="InParanoid" id="A0A6C2YLK2"/>
<gene>
    <name evidence="4" type="ORF">GMBLW1_19570</name>
</gene>
<dbReference type="PANTHER" id="PTHR36435">
    <property type="entry name" value="SLR1288 PROTEIN"/>
    <property type="match status" value="1"/>
</dbReference>
<keyword evidence="2" id="KW-0472">Membrane</keyword>
<dbReference type="Proteomes" id="UP000464378">
    <property type="component" value="Chromosome"/>
</dbReference>
<dbReference type="GO" id="GO:0004175">
    <property type="term" value="F:endopeptidase activity"/>
    <property type="evidence" value="ECO:0007669"/>
    <property type="project" value="UniProtKB-ARBA"/>
</dbReference>
<feature type="transmembrane region" description="Helical" evidence="2">
    <location>
        <begin position="397"/>
        <end position="417"/>
    </location>
</feature>
<keyword evidence="2" id="KW-0812">Transmembrane</keyword>
<feature type="transmembrane region" description="Helical" evidence="2">
    <location>
        <begin position="70"/>
        <end position="99"/>
    </location>
</feature>
<dbReference type="RefSeq" id="WP_162657224.1">
    <property type="nucleotide sequence ID" value="NZ_LR593887.1"/>
</dbReference>
<evidence type="ECO:0000259" key="3">
    <source>
        <dbReference type="Pfam" id="PF02517"/>
    </source>
</evidence>
<dbReference type="GO" id="GO:0080120">
    <property type="term" value="P:CAAX-box protein maturation"/>
    <property type="evidence" value="ECO:0007669"/>
    <property type="project" value="UniProtKB-ARBA"/>
</dbReference>
<accession>A0A6C2YLK2</accession>
<name>A0A6C2YLK2_9BACT</name>
<dbReference type="EMBL" id="LR586016">
    <property type="protein sequence ID" value="VIP02003.1"/>
    <property type="molecule type" value="Genomic_DNA"/>
</dbReference>
<proteinExistence type="predicted"/>
<feature type="domain" description="CAAX prenyl protease 2/Lysostaphin resistance protein A-like" evidence="3">
    <location>
        <begin position="221"/>
        <end position="309"/>
    </location>
</feature>
<dbReference type="Pfam" id="PF02517">
    <property type="entry name" value="Rce1-like"/>
    <property type="match status" value="1"/>
</dbReference>
<evidence type="ECO:0000313" key="5">
    <source>
        <dbReference type="Proteomes" id="UP000464378"/>
    </source>
</evidence>
<evidence type="ECO:0000313" key="4">
    <source>
        <dbReference type="EMBL" id="VIP02003.1"/>
    </source>
</evidence>
<dbReference type="PANTHER" id="PTHR36435:SF1">
    <property type="entry name" value="CAAX AMINO TERMINAL PROTEASE FAMILY PROTEIN"/>
    <property type="match status" value="1"/>
</dbReference>
<evidence type="ECO:0000256" key="2">
    <source>
        <dbReference type="SAM" id="Phobius"/>
    </source>
</evidence>
<sequence length="418" mass="45201">MRDDEPKPTPNSEPAFDHLPQSSDALPQPNDLPPMVRQVPPGELPVRSSEPNPLLGPSLRVRARSTPGRGIFASFGWCLLFLLILCIGFMVGFVGYLGYAVSLIPGENRLKILEAEVEVFTKAPAEAPNILAAIGFGMGIAELATVLFSIVLLRVSIGREWTREIALRRSSFQHAVLAVVLLPGFIITSNLIGEALMAGMKADPVEENSAELMLKQAFQSWSVLFAVLVIGLGPGLGEEFFCRGFLARGLITRFGLVSGIVITSIFFGMMHGLPLQVLITGCMGVALHLTLWWSRSMWIPIFLHFGNNSIAVLLMLGKLKLIVPEGENADFTRLWLMCAGGVGMLATSGYLLFRSRATLLPIDPNAPMWNSWIPTVAHPPEGSNAVLVQPTIGLGGWFLVGLSVILFLSGAMGSIAFE</sequence>
<dbReference type="AlphaFoldDB" id="A0A6C2YLK2"/>
<reference evidence="4" key="1">
    <citation type="submission" date="2019-04" db="EMBL/GenBank/DDBJ databases">
        <authorList>
            <consortium name="Science for Life Laboratories"/>
        </authorList>
    </citation>
    <scope>NUCLEOTIDE SEQUENCE</scope>
    <source>
        <strain evidence="4">MBLW1</strain>
    </source>
</reference>
<feature type="transmembrane region" description="Helical" evidence="2">
    <location>
        <begin position="130"/>
        <end position="153"/>
    </location>
</feature>
<dbReference type="GO" id="GO:0006508">
    <property type="term" value="P:proteolysis"/>
    <property type="evidence" value="ECO:0007669"/>
    <property type="project" value="UniProtKB-KW"/>
</dbReference>
<feature type="transmembrane region" description="Helical" evidence="2">
    <location>
        <begin position="301"/>
        <end position="322"/>
    </location>
</feature>
<keyword evidence="5" id="KW-1185">Reference proteome</keyword>
<feature type="transmembrane region" description="Helical" evidence="2">
    <location>
        <begin position="218"/>
        <end position="237"/>
    </location>
</feature>
<dbReference type="EMBL" id="LR593887">
    <property type="protein sequence ID" value="VTS00096.1"/>
    <property type="molecule type" value="Genomic_DNA"/>
</dbReference>
<feature type="region of interest" description="Disordered" evidence="1">
    <location>
        <begin position="1"/>
        <end position="51"/>
    </location>
</feature>
<organism evidence="4">
    <name type="scientific">Tuwongella immobilis</name>
    <dbReference type="NCBI Taxonomy" id="692036"/>
    <lineage>
        <taxon>Bacteria</taxon>
        <taxon>Pseudomonadati</taxon>
        <taxon>Planctomycetota</taxon>
        <taxon>Planctomycetia</taxon>
        <taxon>Gemmatales</taxon>
        <taxon>Gemmataceae</taxon>
        <taxon>Tuwongella</taxon>
    </lineage>
</organism>
<keyword evidence="2" id="KW-1133">Transmembrane helix</keyword>
<feature type="transmembrane region" description="Helical" evidence="2">
    <location>
        <begin position="275"/>
        <end position="294"/>
    </location>
</feature>
<evidence type="ECO:0000256" key="1">
    <source>
        <dbReference type="SAM" id="MobiDB-lite"/>
    </source>
</evidence>
<feature type="transmembrane region" description="Helical" evidence="2">
    <location>
        <begin position="174"/>
        <end position="198"/>
    </location>
</feature>
<feature type="transmembrane region" description="Helical" evidence="2">
    <location>
        <begin position="249"/>
        <end position="269"/>
    </location>
</feature>
<dbReference type="InterPro" id="IPR052710">
    <property type="entry name" value="CAAX_protease"/>
</dbReference>
<protein>
    <recommendedName>
        <fullName evidence="3">CAAX prenyl protease 2/Lysostaphin resistance protein A-like domain-containing protein</fullName>
    </recommendedName>
</protein>
<keyword evidence="4" id="KW-0378">Hydrolase</keyword>
<feature type="transmembrane region" description="Helical" evidence="2">
    <location>
        <begin position="334"/>
        <end position="353"/>
    </location>
</feature>
<dbReference type="InterPro" id="IPR003675">
    <property type="entry name" value="Rce1/LyrA-like_dom"/>
</dbReference>
<dbReference type="KEGG" id="tim:GMBLW1_19570"/>